<dbReference type="InterPro" id="IPR002585">
    <property type="entry name" value="Cyt-d_ubiquinol_oxidase_su_1"/>
</dbReference>
<dbReference type="GO" id="GO:0016682">
    <property type="term" value="F:oxidoreductase activity, acting on diphenols and related substances as donors, oxygen as acceptor"/>
    <property type="evidence" value="ECO:0007669"/>
    <property type="project" value="TreeGrafter"/>
</dbReference>
<dbReference type="STRING" id="1121390.SAMN02746041_01658"/>
<reference evidence="14 15" key="1">
    <citation type="submission" date="2017-04" db="EMBL/GenBank/DDBJ databases">
        <authorList>
            <person name="Afonso C.L."/>
            <person name="Miller P.J."/>
            <person name="Scott M.A."/>
            <person name="Spackman E."/>
            <person name="Goraichik I."/>
            <person name="Dimitrov K.M."/>
            <person name="Suarez D.L."/>
            <person name="Swayne D.E."/>
        </authorList>
    </citation>
    <scope>NUCLEOTIDE SEQUENCE [LARGE SCALE GENOMIC DNA]</scope>
    <source>
        <strain evidence="14 15">DSM 13146</strain>
    </source>
</reference>
<keyword evidence="11 13" id="KW-0408">Iron</keyword>
<keyword evidence="5" id="KW-0997">Cell inner membrane</keyword>
<dbReference type="AlphaFoldDB" id="A0A1W1XGJ7"/>
<evidence type="ECO:0000256" key="11">
    <source>
        <dbReference type="ARBA" id="ARBA00023004"/>
    </source>
</evidence>
<sequence>MDTLLLSRLQFAAATIFHFLFVPLTLGLSILIAVMETKYVRTGDEEYKRMAKFWGKIFLINFAVGVVTGITLEFQFGTNWSRYSQYVGDIFGSLLAIEATAAFFLESTFLAVWALGWNRLSAKAHAVTIWLVAFASNLSAIWILIANSWMQHPVGFTLRNGRAELTDFLAVVTQPFAWHTIFHTLVGAYILSGMVVLGISAYHLLRKQHVSFFSRSFRTAAVFTFIFSVAAVVQGHAHGAEVAKVQPAKLAAMESLWETTQRAPQYLFLVPNEKEETNRLELGKLPGVLSLLAYHDMNATVKGLKDFPKEDRPPVTISFLAFRIMVGLGFLFLALGSWAFWKRKNPVDHPLMLKVLLLAIPLPYLALEAGWTLAEVGRQPWVVYGVMKTSDAVSPIAATQVGISLAAFVIVYSLLGLIAFYLMIQHARRGPQEEEASA</sequence>
<keyword evidence="12 13" id="KW-0472">Membrane</keyword>
<dbReference type="GO" id="GO:0070069">
    <property type="term" value="C:cytochrome complex"/>
    <property type="evidence" value="ECO:0007669"/>
    <property type="project" value="UniProtKB-UniRule"/>
</dbReference>
<keyword evidence="4 13" id="KW-1003">Cell membrane</keyword>
<evidence type="ECO:0000256" key="6">
    <source>
        <dbReference type="ARBA" id="ARBA00022617"/>
    </source>
</evidence>
<dbReference type="EMBL" id="FWXF01000007">
    <property type="protein sequence ID" value="SMC23115.1"/>
    <property type="molecule type" value="Genomic_DNA"/>
</dbReference>
<evidence type="ECO:0000256" key="2">
    <source>
        <dbReference type="ARBA" id="ARBA00009819"/>
    </source>
</evidence>
<organism evidence="14 15">
    <name type="scientific">Desulfacinum hydrothermale DSM 13146</name>
    <dbReference type="NCBI Taxonomy" id="1121390"/>
    <lineage>
        <taxon>Bacteria</taxon>
        <taxon>Pseudomonadati</taxon>
        <taxon>Thermodesulfobacteriota</taxon>
        <taxon>Syntrophobacteria</taxon>
        <taxon>Syntrophobacterales</taxon>
        <taxon>Syntrophobacteraceae</taxon>
        <taxon>Desulfacinum</taxon>
    </lineage>
</organism>
<evidence type="ECO:0000313" key="14">
    <source>
        <dbReference type="EMBL" id="SMC23115.1"/>
    </source>
</evidence>
<dbReference type="PIRSF" id="PIRSF006446">
    <property type="entry name" value="Cyt_quinol_oxidase_1"/>
    <property type="match status" value="1"/>
</dbReference>
<dbReference type="GO" id="GO:0019646">
    <property type="term" value="P:aerobic electron transport chain"/>
    <property type="evidence" value="ECO:0007669"/>
    <property type="project" value="InterPro"/>
</dbReference>
<evidence type="ECO:0000256" key="3">
    <source>
        <dbReference type="ARBA" id="ARBA00022448"/>
    </source>
</evidence>
<keyword evidence="6 13" id="KW-0349">Heme</keyword>
<evidence type="ECO:0000256" key="13">
    <source>
        <dbReference type="PIRNR" id="PIRNR006446"/>
    </source>
</evidence>
<keyword evidence="9 13" id="KW-0249">Electron transport</keyword>
<keyword evidence="10 13" id="KW-1133">Transmembrane helix</keyword>
<feature type="transmembrane region" description="Helical" evidence="13">
    <location>
        <begin position="217"/>
        <end position="237"/>
    </location>
</feature>
<protein>
    <submittedName>
        <fullName evidence="14">Cytochrome bd-I ubiquinol oxidase subunit 1 apoprotein</fullName>
    </submittedName>
</protein>
<keyword evidence="3 13" id="KW-0813">Transport</keyword>
<gene>
    <name evidence="14" type="ORF">SAMN02746041_01658</name>
</gene>
<feature type="transmembrane region" description="Helical" evidence="13">
    <location>
        <begin position="353"/>
        <end position="374"/>
    </location>
</feature>
<keyword evidence="7 13" id="KW-0812">Transmembrane</keyword>
<feature type="transmembrane region" description="Helical" evidence="13">
    <location>
        <begin position="53"/>
        <end position="70"/>
    </location>
</feature>
<proteinExistence type="inferred from homology"/>
<dbReference type="GO" id="GO:0046872">
    <property type="term" value="F:metal ion binding"/>
    <property type="evidence" value="ECO:0007669"/>
    <property type="project" value="UniProtKB-UniRule"/>
</dbReference>
<feature type="transmembrane region" description="Helical" evidence="13">
    <location>
        <begin position="181"/>
        <end position="205"/>
    </location>
</feature>
<evidence type="ECO:0000256" key="4">
    <source>
        <dbReference type="ARBA" id="ARBA00022475"/>
    </source>
</evidence>
<feature type="transmembrane region" description="Helical" evidence="13">
    <location>
        <begin position="394"/>
        <end position="422"/>
    </location>
</feature>
<keyword evidence="15" id="KW-1185">Reference proteome</keyword>
<dbReference type="PANTHER" id="PTHR30365:SF0">
    <property type="entry name" value="CYTOCHROME BD-I UBIQUINOL OXIDASE SUBUNIT 1"/>
    <property type="match status" value="1"/>
</dbReference>
<dbReference type="GO" id="GO:0005886">
    <property type="term" value="C:plasma membrane"/>
    <property type="evidence" value="ECO:0007669"/>
    <property type="project" value="UniProtKB-SubCell"/>
</dbReference>
<comment type="similarity">
    <text evidence="2 13">Belongs to the cytochrome ubiquinol oxidase subunit 1 family.</text>
</comment>
<dbReference type="PANTHER" id="PTHR30365">
    <property type="entry name" value="CYTOCHROME D UBIQUINOL OXIDASE"/>
    <property type="match status" value="1"/>
</dbReference>
<evidence type="ECO:0000256" key="12">
    <source>
        <dbReference type="ARBA" id="ARBA00023136"/>
    </source>
</evidence>
<dbReference type="Proteomes" id="UP000192783">
    <property type="component" value="Unassembled WGS sequence"/>
</dbReference>
<evidence type="ECO:0000256" key="8">
    <source>
        <dbReference type="ARBA" id="ARBA00022723"/>
    </source>
</evidence>
<evidence type="ECO:0000313" key="15">
    <source>
        <dbReference type="Proteomes" id="UP000192783"/>
    </source>
</evidence>
<evidence type="ECO:0000256" key="9">
    <source>
        <dbReference type="ARBA" id="ARBA00022982"/>
    </source>
</evidence>
<name>A0A1W1XGJ7_9BACT</name>
<feature type="transmembrane region" description="Helical" evidence="13">
    <location>
        <begin position="127"/>
        <end position="150"/>
    </location>
</feature>
<evidence type="ECO:0000256" key="10">
    <source>
        <dbReference type="ARBA" id="ARBA00022989"/>
    </source>
</evidence>
<feature type="transmembrane region" description="Helical" evidence="13">
    <location>
        <begin position="90"/>
        <end position="115"/>
    </location>
</feature>
<accession>A0A1W1XGJ7</accession>
<keyword evidence="8 13" id="KW-0479">Metal-binding</keyword>
<feature type="transmembrane region" description="Helical" evidence="13">
    <location>
        <begin position="12"/>
        <end position="33"/>
    </location>
</feature>
<evidence type="ECO:0000256" key="5">
    <source>
        <dbReference type="ARBA" id="ARBA00022519"/>
    </source>
</evidence>
<dbReference type="OrthoDB" id="9807042at2"/>
<evidence type="ECO:0000256" key="1">
    <source>
        <dbReference type="ARBA" id="ARBA00004429"/>
    </source>
</evidence>
<dbReference type="RefSeq" id="WP_084057408.1">
    <property type="nucleotide sequence ID" value="NZ_FWXF01000007.1"/>
</dbReference>
<evidence type="ECO:0000256" key="7">
    <source>
        <dbReference type="ARBA" id="ARBA00022692"/>
    </source>
</evidence>
<dbReference type="GO" id="GO:0009055">
    <property type="term" value="F:electron transfer activity"/>
    <property type="evidence" value="ECO:0007669"/>
    <property type="project" value="UniProtKB-UniRule"/>
</dbReference>
<feature type="transmembrane region" description="Helical" evidence="13">
    <location>
        <begin position="317"/>
        <end position="341"/>
    </location>
</feature>
<dbReference type="GO" id="GO:0020037">
    <property type="term" value="F:heme binding"/>
    <property type="evidence" value="ECO:0007669"/>
    <property type="project" value="TreeGrafter"/>
</dbReference>
<comment type="subcellular location">
    <subcellularLocation>
        <location evidence="1">Cell inner membrane</location>
        <topology evidence="1">Multi-pass membrane protein</topology>
    </subcellularLocation>
</comment>
<dbReference type="Pfam" id="PF01654">
    <property type="entry name" value="Cyt_bd_oxida_I"/>
    <property type="match status" value="1"/>
</dbReference>